<evidence type="ECO:0008006" key="6">
    <source>
        <dbReference type="Google" id="ProtNLM"/>
    </source>
</evidence>
<dbReference type="Gene3D" id="2.150.10.10">
    <property type="entry name" value="Serralysin-like metalloprotease, C-terminal"/>
    <property type="match status" value="1"/>
</dbReference>
<keyword evidence="5" id="KW-1185">Reference proteome</keyword>
<reference evidence="4" key="1">
    <citation type="submission" date="2022-10" db="EMBL/GenBank/DDBJ databases">
        <title>The WGS of Solirubrobacter ginsenosidimutans DSM 21036.</title>
        <authorList>
            <person name="Jiang Z."/>
        </authorList>
    </citation>
    <scope>NUCLEOTIDE SEQUENCE</scope>
    <source>
        <strain evidence="4">DSM 21036</strain>
    </source>
</reference>
<dbReference type="SUPFAM" id="SSF51120">
    <property type="entry name" value="beta-Roll"/>
    <property type="match status" value="1"/>
</dbReference>
<comment type="subcellular location">
    <subcellularLocation>
        <location evidence="1">Secreted</location>
    </subcellularLocation>
</comment>
<evidence type="ECO:0000256" key="2">
    <source>
        <dbReference type="ARBA" id="ARBA00022525"/>
    </source>
</evidence>
<evidence type="ECO:0000256" key="3">
    <source>
        <dbReference type="SAM" id="MobiDB-lite"/>
    </source>
</evidence>
<evidence type="ECO:0000313" key="5">
    <source>
        <dbReference type="Proteomes" id="UP001149140"/>
    </source>
</evidence>
<protein>
    <recommendedName>
        <fullName evidence="6">Calcium-binding protein</fullName>
    </recommendedName>
</protein>
<dbReference type="PRINTS" id="PR00313">
    <property type="entry name" value="CABNDNGRPT"/>
</dbReference>
<dbReference type="Proteomes" id="UP001149140">
    <property type="component" value="Unassembled WGS sequence"/>
</dbReference>
<accession>A0A9X3RY23</accession>
<dbReference type="EMBL" id="JAPDOD010000002">
    <property type="protein sequence ID" value="MDA0159195.1"/>
    <property type="molecule type" value="Genomic_DNA"/>
</dbReference>
<dbReference type="InterPro" id="IPR001343">
    <property type="entry name" value="Hemolysn_Ca-bd"/>
</dbReference>
<dbReference type="Pfam" id="PF00353">
    <property type="entry name" value="HemolysinCabind"/>
    <property type="match status" value="3"/>
</dbReference>
<keyword evidence="2" id="KW-0964">Secreted</keyword>
<feature type="compositionally biased region" description="Acidic residues" evidence="3">
    <location>
        <begin position="110"/>
        <end position="120"/>
    </location>
</feature>
<organism evidence="4 5">
    <name type="scientific">Solirubrobacter ginsenosidimutans</name>
    <dbReference type="NCBI Taxonomy" id="490573"/>
    <lineage>
        <taxon>Bacteria</taxon>
        <taxon>Bacillati</taxon>
        <taxon>Actinomycetota</taxon>
        <taxon>Thermoleophilia</taxon>
        <taxon>Solirubrobacterales</taxon>
        <taxon>Solirubrobacteraceae</taxon>
        <taxon>Solirubrobacter</taxon>
    </lineage>
</organism>
<sequence length="298" mass="30104">MPCACEDESLTHGADTYVGGGGSDSVTYEGRSENLALSPDGVANDGAAGEGDNIAPDIGTVIGGHGSDVLTGNAGRNAFSGGEGDDVLAGGGSDDQLVGGPGADRLTGDDGQDVLGGDDGDDVLVGGEGVDRFWGDDVGACIAAACASGQDRIDARDGAREQISCGPGTDAVVADPIDVFDDSIYLSDQCEGTDWAAAAAPVAPPAFKALAARVDSRRRIVVRVAAPGAGVVKVRATSGRLRVAGASRKVAAAGETQVVLKPSRAARRALAKRHRLKVTVRVAFGSSEQVLHVTLRRR</sequence>
<dbReference type="InterPro" id="IPR050557">
    <property type="entry name" value="RTX_toxin/Mannuronan_C5-epim"/>
</dbReference>
<evidence type="ECO:0000256" key="1">
    <source>
        <dbReference type="ARBA" id="ARBA00004613"/>
    </source>
</evidence>
<dbReference type="AlphaFoldDB" id="A0A9X3RY23"/>
<comment type="caution">
    <text evidence="4">The sequence shown here is derived from an EMBL/GenBank/DDBJ whole genome shotgun (WGS) entry which is preliminary data.</text>
</comment>
<dbReference type="PANTHER" id="PTHR38340">
    <property type="entry name" value="S-LAYER PROTEIN"/>
    <property type="match status" value="1"/>
</dbReference>
<dbReference type="GO" id="GO:0005509">
    <property type="term" value="F:calcium ion binding"/>
    <property type="evidence" value="ECO:0007669"/>
    <property type="project" value="InterPro"/>
</dbReference>
<dbReference type="InterPro" id="IPR011049">
    <property type="entry name" value="Serralysin-like_metalloprot_C"/>
</dbReference>
<feature type="region of interest" description="Disordered" evidence="3">
    <location>
        <begin position="74"/>
        <end position="120"/>
    </location>
</feature>
<gene>
    <name evidence="4" type="ORF">OM076_02865</name>
</gene>
<name>A0A9X3RY23_9ACTN</name>
<dbReference type="PANTHER" id="PTHR38340:SF1">
    <property type="entry name" value="S-LAYER PROTEIN"/>
    <property type="match status" value="1"/>
</dbReference>
<dbReference type="GO" id="GO:0005576">
    <property type="term" value="C:extracellular region"/>
    <property type="evidence" value="ECO:0007669"/>
    <property type="project" value="UniProtKB-SubCell"/>
</dbReference>
<evidence type="ECO:0000313" key="4">
    <source>
        <dbReference type="EMBL" id="MDA0159195.1"/>
    </source>
</evidence>
<proteinExistence type="predicted"/>